<keyword evidence="11" id="KW-1185">Reference proteome</keyword>
<gene>
    <name evidence="7" type="primary">glnE</name>
    <name evidence="10" type="ORF">SAMN05421881_10413</name>
</gene>
<dbReference type="EMBL" id="FNOY01000041">
    <property type="protein sequence ID" value="SDY52670.1"/>
    <property type="molecule type" value="Genomic_DNA"/>
</dbReference>
<evidence type="ECO:0000259" key="8">
    <source>
        <dbReference type="Pfam" id="PF03710"/>
    </source>
</evidence>
<sequence>MKDMSLPLDTSAATSLIDNILPYSRFVKRILESEPKLREELLERLHIPFSWEEMLAFLHSPAGSVENETGLHSALRQLRKRVILHLAARDLAGLANLHEVMATMTALAEVTIRFALERHHAWLAQPERFGQPIGEKTKTAQQLLVVAMGKLGGGELNVSSDVDLIFIYPEDGETNGSKPIANHEFFTKLGRKLIASLNDYTVDGYVFRVDMRLRPHGENSPLAISLPMLEDYFITQGREWERHAWIKSRVIAGSSVAEAALMELIVRPFVFRKYLDFEAYEAMRRLHAQLRKEVDRRELYDNIKLGPGGIREIEFITQVFQLIRGGRDADLCIRPTLATLKRLKQKQPLPEQTIEELIEAYYFLRKLEHRLQYLDDQQTQNLPQNPDDQALIARAMDFADYAGFLQHLNIHRKNVARHFELIFASPRKSAAHDTLARLKLEQTSDLATVEAFRKQLKTLGYVEPGMITGRVQQFYDSTFFQQLPRTSQERILGLMPTLIEITVRFSPAEITLERLLQLLEKIGQYSAYLALLQEHPQTLPRVAKLVSASQWASDYLGRHPILLDELLTPLGLHTLPDWPALKTELVHQLHHVNIPKMQMTEWQMDVLRHFQHAQVFRLLAVDLEGKLQLETLSDHLTELADLILDNVLQLAWQGLRKKHRLEPVFAIIGYGKLGGKELGYASDLDIVFLYQDNHPDALMTYTKLAQSINTWLTNHTSAGGLYETDLRLRPNGASGLLANSIEAFTQYQHEQAWVWEHQALTRARFVVGNQHVGEMFERMRQDILCQPRDLEQLKQDILMMRGKMLDAHPNPTSLFDIKHDRGGIIDVEFIVQYLVLGYAHRYPQLTGNIGNIALLKLAGELGLTSADKANKVLIAYREFRRTQHQLRLGGTSEPASTTLSRGIAQKYARVADDHLIDARQAVFQLWEDVFGV</sequence>
<evidence type="ECO:0000256" key="1">
    <source>
        <dbReference type="ARBA" id="ARBA00022679"/>
    </source>
</evidence>
<dbReference type="EC" id="2.7.7.42" evidence="7"/>
<dbReference type="PANTHER" id="PTHR30621">
    <property type="entry name" value="GLUTAMINE SYNTHETASE ADENYLYLTRANSFERASE"/>
    <property type="match status" value="1"/>
</dbReference>
<proteinExistence type="inferred from homology"/>
<comment type="similarity">
    <text evidence="7">Belongs to the GlnE family.</text>
</comment>
<dbReference type="GO" id="GO:0005829">
    <property type="term" value="C:cytosol"/>
    <property type="evidence" value="ECO:0007669"/>
    <property type="project" value="TreeGrafter"/>
</dbReference>
<feature type="domain" description="PII-uridylyltransferase/Glutamine-synthetase adenylyltransferase" evidence="9">
    <location>
        <begin position="815"/>
        <end position="888"/>
    </location>
</feature>
<keyword evidence="3 7" id="KW-0547">Nucleotide-binding</keyword>
<feature type="domain" description="Glutamate-ammonia ligase adenylyltransferase repeated" evidence="8">
    <location>
        <begin position="19"/>
        <end position="259"/>
    </location>
</feature>
<dbReference type="Gene3D" id="1.20.120.330">
    <property type="entry name" value="Nucleotidyltransferases domain 2"/>
    <property type="match status" value="2"/>
</dbReference>
<name>A0A1H3KKW8_9PROT</name>
<feature type="region of interest" description="Adenylyl removase" evidence="7">
    <location>
        <begin position="1"/>
        <end position="427"/>
    </location>
</feature>
<evidence type="ECO:0000256" key="5">
    <source>
        <dbReference type="ARBA" id="ARBA00022842"/>
    </source>
</evidence>
<keyword evidence="1 7" id="KW-0808">Transferase</keyword>
<dbReference type="GO" id="GO:0008882">
    <property type="term" value="F:[glutamate-ammonia-ligase] adenylyltransferase activity"/>
    <property type="evidence" value="ECO:0007669"/>
    <property type="project" value="UniProtKB-UniRule"/>
</dbReference>
<dbReference type="PANTHER" id="PTHR30621:SF0">
    <property type="entry name" value="BIFUNCTIONAL GLUTAMINE SYNTHETASE ADENYLYLTRANSFERASE_ADENYLYL-REMOVING ENZYME"/>
    <property type="match status" value="1"/>
</dbReference>
<keyword evidence="6 7" id="KW-0511">Multifunctional enzyme</keyword>
<dbReference type="SUPFAM" id="SSF81593">
    <property type="entry name" value="Nucleotidyltransferase substrate binding subunit/domain"/>
    <property type="match status" value="2"/>
</dbReference>
<dbReference type="STRING" id="44576.SAMN05421881_10413"/>
<dbReference type="SUPFAM" id="SSF81301">
    <property type="entry name" value="Nucleotidyltransferase"/>
    <property type="match status" value="2"/>
</dbReference>
<protein>
    <recommendedName>
        <fullName evidence="7">Bifunctional glutamine synthetase adenylyltransferase/adenylyl-removing enzyme</fullName>
    </recommendedName>
    <alternativeName>
        <fullName evidence="7">ATP:glutamine synthetase adenylyltransferase</fullName>
    </alternativeName>
    <alternativeName>
        <fullName evidence="7">ATase</fullName>
    </alternativeName>
    <domain>
        <recommendedName>
            <fullName evidence="7">Glutamine synthetase adenylyl-L-tyrosine phosphorylase</fullName>
            <ecNumber evidence="7">2.7.7.89</ecNumber>
        </recommendedName>
        <alternativeName>
            <fullName evidence="7">Adenylyl removase</fullName>
            <shortName evidence="7">AR</shortName>
            <shortName evidence="7">AT-N</shortName>
        </alternativeName>
    </domain>
    <domain>
        <recommendedName>
            <fullName evidence="7">Glutamine synthetase adenylyl transferase</fullName>
            <ecNumber evidence="7">2.7.7.42</ecNumber>
        </recommendedName>
        <alternativeName>
            <fullName evidence="7">Adenylyl transferase</fullName>
            <shortName evidence="7">AT</shortName>
            <shortName evidence="7">AT-C</shortName>
        </alternativeName>
    </domain>
</protein>
<dbReference type="Gene3D" id="3.30.460.10">
    <property type="entry name" value="Beta Polymerase, domain 2"/>
    <property type="match status" value="2"/>
</dbReference>
<dbReference type="InterPro" id="IPR005190">
    <property type="entry name" value="GlnE_rpt_dom"/>
</dbReference>
<dbReference type="FunFam" id="3.30.460.10:FF:000009">
    <property type="entry name" value="Bifunctional glutamine synthetase adenylyltransferase/adenylyl-removing enzyme"/>
    <property type="match status" value="1"/>
</dbReference>
<keyword evidence="2 7" id="KW-0548">Nucleotidyltransferase</keyword>
<evidence type="ECO:0000313" key="10">
    <source>
        <dbReference type="EMBL" id="SDY52670.1"/>
    </source>
</evidence>
<dbReference type="NCBIfam" id="NF008292">
    <property type="entry name" value="PRK11072.1"/>
    <property type="match status" value="1"/>
</dbReference>
<dbReference type="AlphaFoldDB" id="A0A1H3KKW8"/>
<comment type="cofactor">
    <cofactor evidence="7">
        <name>Mg(2+)</name>
        <dbReference type="ChEBI" id="CHEBI:18420"/>
    </cofactor>
</comment>
<reference evidence="10 11" key="1">
    <citation type="submission" date="2016-10" db="EMBL/GenBank/DDBJ databases">
        <authorList>
            <person name="de Groot N.N."/>
        </authorList>
    </citation>
    <scope>NUCLEOTIDE SEQUENCE [LARGE SCALE GENOMIC DNA]</scope>
    <source>
        <strain evidence="10 11">Nm1</strain>
    </source>
</reference>
<dbReference type="GO" id="GO:0016874">
    <property type="term" value="F:ligase activity"/>
    <property type="evidence" value="ECO:0007669"/>
    <property type="project" value="UniProtKB-KW"/>
</dbReference>
<dbReference type="InterPro" id="IPR013546">
    <property type="entry name" value="PII_UdlTrfase/GS_AdlTrfase"/>
</dbReference>
<dbReference type="InterPro" id="IPR023057">
    <property type="entry name" value="GlnE"/>
</dbReference>
<dbReference type="Pfam" id="PF08335">
    <property type="entry name" value="GlnD_UR_UTase"/>
    <property type="match status" value="2"/>
</dbReference>
<dbReference type="CDD" id="cd05401">
    <property type="entry name" value="NT_GlnE_GlnD_like"/>
    <property type="match status" value="2"/>
</dbReference>
<dbReference type="GO" id="GO:0000287">
    <property type="term" value="F:magnesium ion binding"/>
    <property type="evidence" value="ECO:0007669"/>
    <property type="project" value="UniProtKB-UniRule"/>
</dbReference>
<keyword evidence="4 7" id="KW-0067">ATP-binding</keyword>
<dbReference type="Proteomes" id="UP000198640">
    <property type="component" value="Unassembled WGS sequence"/>
</dbReference>
<keyword evidence="5 7" id="KW-0460">Magnesium</keyword>
<comment type="function">
    <text evidence="7">Involved in the regulation of glutamine synthetase GlnA, a key enzyme in the process to assimilate ammonia. When cellular nitrogen levels are high, the C-terminal adenylyl transferase (AT) inactivates GlnA by covalent transfer of an adenylyl group from ATP to specific tyrosine residue of GlnA, thus reducing its activity. Conversely, when nitrogen levels are low, the N-terminal adenylyl removase (AR) activates GlnA by removing the adenylyl group by phosphorolysis, increasing its activity. The regulatory region of GlnE binds the signal transduction protein PII (GlnB) which indicates the nitrogen status of the cell.</text>
</comment>
<evidence type="ECO:0000256" key="4">
    <source>
        <dbReference type="ARBA" id="ARBA00022840"/>
    </source>
</evidence>
<dbReference type="FunFam" id="1.20.120.330:FF:000005">
    <property type="entry name" value="Bifunctional glutamine synthetase adenylyltransferase/adenylyl-removing enzyme"/>
    <property type="match status" value="1"/>
</dbReference>
<evidence type="ECO:0000256" key="2">
    <source>
        <dbReference type="ARBA" id="ARBA00022695"/>
    </source>
</evidence>
<evidence type="ECO:0000256" key="6">
    <source>
        <dbReference type="ARBA" id="ARBA00023268"/>
    </source>
</evidence>
<dbReference type="Pfam" id="PF03710">
    <property type="entry name" value="GlnE"/>
    <property type="match status" value="2"/>
</dbReference>
<evidence type="ECO:0000313" key="11">
    <source>
        <dbReference type="Proteomes" id="UP000198640"/>
    </source>
</evidence>
<dbReference type="EC" id="2.7.7.89" evidence="7"/>
<keyword evidence="10" id="KW-0436">Ligase</keyword>
<dbReference type="GO" id="GO:0047388">
    <property type="term" value="F:[glutamine synthetase]-adenylyl-L-tyrosine phosphorylase activity"/>
    <property type="evidence" value="ECO:0007669"/>
    <property type="project" value="UniProtKB-EC"/>
</dbReference>
<accession>A0A1H3KKW8</accession>
<evidence type="ECO:0000256" key="7">
    <source>
        <dbReference type="HAMAP-Rule" id="MF_00802"/>
    </source>
</evidence>
<feature type="region of interest" description="Adenylyl transferase" evidence="7">
    <location>
        <begin position="439"/>
        <end position="932"/>
    </location>
</feature>
<feature type="domain" description="Glutamate-ammonia ligase adenylyltransferase repeated" evidence="8">
    <location>
        <begin position="541"/>
        <end position="778"/>
    </location>
</feature>
<dbReference type="HAMAP" id="MF_00802">
    <property type="entry name" value="GlnE"/>
    <property type="match status" value="1"/>
</dbReference>
<organism evidence="10 11">
    <name type="scientific">Nitrosomonas halophila</name>
    <dbReference type="NCBI Taxonomy" id="44576"/>
    <lineage>
        <taxon>Bacteria</taxon>
        <taxon>Pseudomonadati</taxon>
        <taxon>Pseudomonadota</taxon>
        <taxon>Betaproteobacteria</taxon>
        <taxon>Nitrosomonadales</taxon>
        <taxon>Nitrosomonadaceae</taxon>
        <taxon>Nitrosomonas</taxon>
    </lineage>
</organism>
<dbReference type="GO" id="GO:0000820">
    <property type="term" value="P:regulation of glutamine family amino acid metabolic process"/>
    <property type="evidence" value="ECO:0007669"/>
    <property type="project" value="UniProtKB-UniRule"/>
</dbReference>
<dbReference type="InterPro" id="IPR043519">
    <property type="entry name" value="NT_sf"/>
</dbReference>
<dbReference type="GO" id="GO:0005524">
    <property type="term" value="F:ATP binding"/>
    <property type="evidence" value="ECO:0007669"/>
    <property type="project" value="UniProtKB-UniRule"/>
</dbReference>
<dbReference type="Gene3D" id="1.20.120.1510">
    <property type="match status" value="1"/>
</dbReference>
<comment type="catalytic activity">
    <reaction evidence="7">
        <text>[glutamine synthetase]-L-tyrosine + ATP = [glutamine synthetase]-O(4)-(5'-adenylyl)-L-tyrosine + diphosphate</text>
        <dbReference type="Rhea" id="RHEA:18589"/>
        <dbReference type="Rhea" id="RHEA-COMP:10660"/>
        <dbReference type="Rhea" id="RHEA-COMP:10661"/>
        <dbReference type="ChEBI" id="CHEBI:30616"/>
        <dbReference type="ChEBI" id="CHEBI:33019"/>
        <dbReference type="ChEBI" id="CHEBI:46858"/>
        <dbReference type="ChEBI" id="CHEBI:83624"/>
        <dbReference type="EC" id="2.7.7.42"/>
    </reaction>
</comment>
<evidence type="ECO:0000256" key="3">
    <source>
        <dbReference type="ARBA" id="ARBA00022741"/>
    </source>
</evidence>
<feature type="domain" description="PII-uridylyltransferase/Glutamine-synthetase adenylyltransferase" evidence="9">
    <location>
        <begin position="285"/>
        <end position="423"/>
    </location>
</feature>
<evidence type="ECO:0000259" key="9">
    <source>
        <dbReference type="Pfam" id="PF08335"/>
    </source>
</evidence>
<comment type="catalytic activity">
    <reaction evidence="7">
        <text>[glutamine synthetase]-O(4)-(5'-adenylyl)-L-tyrosine + phosphate = [glutamine synthetase]-L-tyrosine + ADP</text>
        <dbReference type="Rhea" id="RHEA:43716"/>
        <dbReference type="Rhea" id="RHEA-COMP:10660"/>
        <dbReference type="Rhea" id="RHEA-COMP:10661"/>
        <dbReference type="ChEBI" id="CHEBI:43474"/>
        <dbReference type="ChEBI" id="CHEBI:46858"/>
        <dbReference type="ChEBI" id="CHEBI:83624"/>
        <dbReference type="ChEBI" id="CHEBI:456216"/>
        <dbReference type="EC" id="2.7.7.89"/>
    </reaction>
</comment>